<evidence type="ECO:0000259" key="1">
    <source>
        <dbReference type="Pfam" id="PF12680"/>
    </source>
</evidence>
<comment type="caution">
    <text evidence="2">The sequence shown here is derived from an EMBL/GenBank/DDBJ whole genome shotgun (WGS) entry which is preliminary data.</text>
</comment>
<gene>
    <name evidence="2" type="ORF">ACFSJG_02100</name>
</gene>
<sequence>MSKDVARDMMQCWESGDFDRARSLVADGATAWLAHADGATGAQPNRGTSMSLNRWFELLEGVVQEMPRGLVVTMHRMIAEGDWVAVDVESVGETGDGRVYNMRYTFWFEVRSGRIHRLKQFFDTKYGEQFFLDRNKEIPA</sequence>
<accession>A0ABW4NZT7</accession>
<name>A0ABW4NZT7_9NOCA</name>
<organism evidence="2 3">
    <name type="scientific">Rhodococcus gannanensis</name>
    <dbReference type="NCBI Taxonomy" id="1960308"/>
    <lineage>
        <taxon>Bacteria</taxon>
        <taxon>Bacillati</taxon>
        <taxon>Actinomycetota</taxon>
        <taxon>Actinomycetes</taxon>
        <taxon>Mycobacteriales</taxon>
        <taxon>Nocardiaceae</taxon>
        <taxon>Rhodococcus</taxon>
    </lineage>
</organism>
<evidence type="ECO:0000313" key="3">
    <source>
        <dbReference type="Proteomes" id="UP001597286"/>
    </source>
</evidence>
<dbReference type="InterPro" id="IPR032710">
    <property type="entry name" value="NTF2-like_dom_sf"/>
</dbReference>
<evidence type="ECO:0000313" key="2">
    <source>
        <dbReference type="EMBL" id="MFD1810994.1"/>
    </source>
</evidence>
<feature type="domain" description="SnoaL-like" evidence="1">
    <location>
        <begin position="7"/>
        <end position="117"/>
    </location>
</feature>
<reference evidence="3" key="1">
    <citation type="journal article" date="2019" name="Int. J. Syst. Evol. Microbiol.">
        <title>The Global Catalogue of Microorganisms (GCM) 10K type strain sequencing project: providing services to taxonomists for standard genome sequencing and annotation.</title>
        <authorList>
            <consortium name="The Broad Institute Genomics Platform"/>
            <consortium name="The Broad Institute Genome Sequencing Center for Infectious Disease"/>
            <person name="Wu L."/>
            <person name="Ma J."/>
        </authorList>
    </citation>
    <scope>NUCLEOTIDE SEQUENCE [LARGE SCALE GENOMIC DNA]</scope>
    <source>
        <strain evidence="3">DT72</strain>
    </source>
</reference>
<dbReference type="EMBL" id="JBHUFB010000003">
    <property type="protein sequence ID" value="MFD1810994.1"/>
    <property type="molecule type" value="Genomic_DNA"/>
</dbReference>
<keyword evidence="3" id="KW-1185">Reference proteome</keyword>
<dbReference type="RefSeq" id="WP_378483553.1">
    <property type="nucleotide sequence ID" value="NZ_JBHUFB010000003.1"/>
</dbReference>
<dbReference type="SUPFAM" id="SSF54427">
    <property type="entry name" value="NTF2-like"/>
    <property type="match status" value="1"/>
</dbReference>
<protein>
    <submittedName>
        <fullName evidence="2">Nuclear transport factor 2 family protein</fullName>
    </submittedName>
</protein>
<dbReference type="Gene3D" id="3.10.450.50">
    <property type="match status" value="1"/>
</dbReference>
<proteinExistence type="predicted"/>
<dbReference type="Proteomes" id="UP001597286">
    <property type="component" value="Unassembled WGS sequence"/>
</dbReference>
<dbReference type="Pfam" id="PF12680">
    <property type="entry name" value="SnoaL_2"/>
    <property type="match status" value="1"/>
</dbReference>
<dbReference type="InterPro" id="IPR037401">
    <property type="entry name" value="SnoaL-like"/>
</dbReference>